<dbReference type="AlphaFoldDB" id="A0A844EK32"/>
<reference evidence="2 3" key="1">
    <citation type="submission" date="2019-11" db="EMBL/GenBank/DDBJ databases">
        <title>Draft Genome Sequence of Plant Growth-Promoting Rhizosphere-Associated Bacteria.</title>
        <authorList>
            <person name="Vasilyev I.Y."/>
            <person name="Radchenko V."/>
            <person name="Ilnitskaya E.V."/>
        </authorList>
    </citation>
    <scope>NUCLEOTIDE SEQUENCE [LARGE SCALE GENOMIC DNA]</scope>
    <source>
        <strain evidence="2 3">VRA_07sq_f</strain>
    </source>
</reference>
<feature type="domain" description="GTPase Der C-terminal KH-domain-like" evidence="1">
    <location>
        <begin position="1"/>
        <end position="22"/>
    </location>
</feature>
<protein>
    <recommendedName>
        <fullName evidence="1">GTPase Der C-terminal KH-domain-like domain-containing protein</fullName>
    </recommendedName>
</protein>
<dbReference type="InterPro" id="IPR015946">
    <property type="entry name" value="KH_dom-like_a/b"/>
</dbReference>
<evidence type="ECO:0000313" key="2">
    <source>
        <dbReference type="EMBL" id="MSE21566.1"/>
    </source>
</evidence>
<feature type="non-terminal residue" evidence="2">
    <location>
        <position position="1"/>
    </location>
</feature>
<name>A0A844EK32_9LACO</name>
<gene>
    <name evidence="2" type="ORF">GKC44_10045</name>
</gene>
<dbReference type="Proteomes" id="UP000491237">
    <property type="component" value="Unassembled WGS sequence"/>
</dbReference>
<sequence>FLENQIRDNFDFTGTPIKIIKRSRK</sequence>
<dbReference type="Gene3D" id="3.30.300.20">
    <property type="match status" value="1"/>
</dbReference>
<dbReference type="InterPro" id="IPR032859">
    <property type="entry name" value="KH_dom-like"/>
</dbReference>
<organism evidence="2 3">
    <name type="scientific">Lentilactobacillus parabuchneri</name>
    <dbReference type="NCBI Taxonomy" id="152331"/>
    <lineage>
        <taxon>Bacteria</taxon>
        <taxon>Bacillati</taxon>
        <taxon>Bacillota</taxon>
        <taxon>Bacilli</taxon>
        <taxon>Lactobacillales</taxon>
        <taxon>Lactobacillaceae</taxon>
        <taxon>Lentilactobacillus</taxon>
    </lineage>
</organism>
<evidence type="ECO:0000313" key="3">
    <source>
        <dbReference type="Proteomes" id="UP000491237"/>
    </source>
</evidence>
<comment type="caution">
    <text evidence="2">The sequence shown here is derived from an EMBL/GenBank/DDBJ whole genome shotgun (WGS) entry which is preliminary data.</text>
</comment>
<dbReference type="Pfam" id="PF14714">
    <property type="entry name" value="KH_dom-like"/>
    <property type="match status" value="1"/>
</dbReference>
<accession>A0A844EK32</accession>
<proteinExistence type="predicted"/>
<dbReference type="EMBL" id="WKKY01000485">
    <property type="protein sequence ID" value="MSE21566.1"/>
    <property type="molecule type" value="Genomic_DNA"/>
</dbReference>
<evidence type="ECO:0000259" key="1">
    <source>
        <dbReference type="Pfam" id="PF14714"/>
    </source>
</evidence>